<dbReference type="RefSeq" id="WP_146834301.1">
    <property type="nucleotide sequence ID" value="NZ_BJVQ01000007.1"/>
</dbReference>
<dbReference type="EMBL" id="BJVQ01000007">
    <property type="protein sequence ID" value="GEL45820.1"/>
    <property type="molecule type" value="Genomic_DNA"/>
</dbReference>
<reference evidence="2 4" key="1">
    <citation type="submission" date="2019-07" db="EMBL/GenBank/DDBJ databases">
        <title>Whole genome shotgun sequence of Cellulomonas hominis NBRC 16055.</title>
        <authorList>
            <person name="Hosoyama A."/>
            <person name="Uohara A."/>
            <person name="Ohji S."/>
            <person name="Ichikawa N."/>
        </authorList>
    </citation>
    <scope>NUCLEOTIDE SEQUENCE [LARGE SCALE GENOMIC DNA]</scope>
    <source>
        <strain evidence="2 4">NBRC 16055</strain>
    </source>
</reference>
<dbReference type="Gene3D" id="3.90.550.10">
    <property type="entry name" value="Spore Coat Polysaccharide Biosynthesis Protein SpsA, Chain A"/>
    <property type="match status" value="1"/>
</dbReference>
<name>A0A511F9A2_9CELL</name>
<evidence type="ECO:0000313" key="5">
    <source>
        <dbReference type="Proteomes" id="UP000564629"/>
    </source>
</evidence>
<dbReference type="SUPFAM" id="SSF53448">
    <property type="entry name" value="Nucleotide-diphospho-sugar transferases"/>
    <property type="match status" value="1"/>
</dbReference>
<evidence type="ECO:0000313" key="4">
    <source>
        <dbReference type="Proteomes" id="UP000321723"/>
    </source>
</evidence>
<reference evidence="3 5" key="2">
    <citation type="submission" date="2020-08" db="EMBL/GenBank/DDBJ databases">
        <title>Sequencing the genomes of 1000 actinobacteria strains.</title>
        <authorList>
            <person name="Klenk H.-P."/>
        </authorList>
    </citation>
    <scope>NUCLEOTIDE SEQUENCE [LARGE SCALE GENOMIC DNA]</scope>
    <source>
        <strain evidence="3 5">DSM 9581</strain>
    </source>
</reference>
<evidence type="ECO:0000256" key="1">
    <source>
        <dbReference type="SAM" id="MobiDB-lite"/>
    </source>
</evidence>
<feature type="region of interest" description="Disordered" evidence="1">
    <location>
        <begin position="314"/>
        <end position="410"/>
    </location>
</feature>
<dbReference type="EMBL" id="JACHDN010000001">
    <property type="protein sequence ID" value="MBB5471980.1"/>
    <property type="molecule type" value="Genomic_DNA"/>
</dbReference>
<protein>
    <submittedName>
        <fullName evidence="2">Uncharacterized protein</fullName>
    </submittedName>
</protein>
<sequence>MPGSLRHRADVSVVVVAHGTEPGLPESVRSLLASLDDAARGAHVGARGAHDAPHADAAGGLRGDHLGGELVLVVRDVAALPCAVRAADPRVRVVAAPGVAGGRARNVGVAAARGRYLLFTVPGVRVPAGWVAALVAPLRSGHADLVAGAVHPPGGAPATGPAAALLGLVADPPPRGVLPEASAGATRAVLEAVGFDEALGTARYPGAAEVFRRDVVGAGFRAHAVAGVPVEVPADPRAAGGRVLAARARGQGRTAAYVERHLRDRPPAAAAAGLRLLRDAAALAAARAGRAPLDRLLPARAAVARDLRSLALLRAPDRERPRSAAGDAPGGAGAPRAAEPRVLVARGAQPPTTLPELPAERPAEPPAEPPAPAAAGGVAPGDRGVVHQFWSPARTRAAAARGWGALPPTG</sequence>
<dbReference type="OrthoDB" id="3180470at2"/>
<dbReference type="Proteomes" id="UP000564629">
    <property type="component" value="Unassembled WGS sequence"/>
</dbReference>
<gene>
    <name evidence="2" type="ORF">CHO01_09360</name>
    <name evidence="3" type="ORF">HNR08_000716</name>
</gene>
<organism evidence="2 4">
    <name type="scientific">Cellulomonas hominis</name>
    <dbReference type="NCBI Taxonomy" id="156981"/>
    <lineage>
        <taxon>Bacteria</taxon>
        <taxon>Bacillati</taxon>
        <taxon>Actinomycetota</taxon>
        <taxon>Actinomycetes</taxon>
        <taxon>Micrococcales</taxon>
        <taxon>Cellulomonadaceae</taxon>
        <taxon>Cellulomonas</taxon>
    </lineage>
</organism>
<evidence type="ECO:0000313" key="2">
    <source>
        <dbReference type="EMBL" id="GEL45820.1"/>
    </source>
</evidence>
<accession>A0A511F9A2</accession>
<dbReference type="AlphaFoldDB" id="A0A511F9A2"/>
<comment type="caution">
    <text evidence="2">The sequence shown here is derived from an EMBL/GenBank/DDBJ whole genome shotgun (WGS) entry which is preliminary data.</text>
</comment>
<dbReference type="Proteomes" id="UP000321723">
    <property type="component" value="Unassembled WGS sequence"/>
</dbReference>
<dbReference type="InterPro" id="IPR029044">
    <property type="entry name" value="Nucleotide-diphossugar_trans"/>
</dbReference>
<evidence type="ECO:0000313" key="3">
    <source>
        <dbReference type="EMBL" id="MBB5471980.1"/>
    </source>
</evidence>
<keyword evidence="4" id="KW-1185">Reference proteome</keyword>
<proteinExistence type="predicted"/>